<feature type="region of interest" description="Disordered" evidence="1">
    <location>
        <begin position="173"/>
        <end position="192"/>
    </location>
</feature>
<dbReference type="InterPro" id="IPR036457">
    <property type="entry name" value="PPM-type-like_dom_sf"/>
</dbReference>
<dbReference type="EMBL" id="CAUYUJ010022494">
    <property type="protein sequence ID" value="CAK0910930.1"/>
    <property type="molecule type" value="Genomic_DNA"/>
</dbReference>
<feature type="compositionally biased region" description="Basic and acidic residues" evidence="1">
    <location>
        <begin position="18"/>
        <end position="30"/>
    </location>
</feature>
<evidence type="ECO:0000313" key="4">
    <source>
        <dbReference type="Proteomes" id="UP001189429"/>
    </source>
</evidence>
<feature type="compositionally biased region" description="Basic residues" evidence="1">
    <location>
        <begin position="99"/>
        <end position="109"/>
    </location>
</feature>
<sequence>GDSRAVLCQQAKAVPLSFDHKPTDEAERKRIINAGGYVKEHPHRGGPPEEGGPPHQREPQPLPLRRRPGVQDAGRPRPRAAGDLRDAGPGRQGEDPRGRIPHPRMRRHLGGQGQPRGMRLCAAANGRGQGPDLPAIACELLDECLTADPQKTCGRGADNMTLVLVQLRDTIPPIRPSKRRAPAQSCFGAQAD</sequence>
<feature type="region of interest" description="Disordered" evidence="1">
    <location>
        <begin position="1"/>
        <end position="116"/>
    </location>
</feature>
<dbReference type="Pfam" id="PF00481">
    <property type="entry name" value="PP2C"/>
    <property type="match status" value="1"/>
</dbReference>
<dbReference type="Gene3D" id="3.60.40.10">
    <property type="entry name" value="PPM-type phosphatase domain"/>
    <property type="match status" value="1"/>
</dbReference>
<reference evidence="3" key="1">
    <citation type="submission" date="2023-10" db="EMBL/GenBank/DDBJ databases">
        <authorList>
            <person name="Chen Y."/>
            <person name="Shah S."/>
            <person name="Dougan E. K."/>
            <person name="Thang M."/>
            <person name="Chan C."/>
        </authorList>
    </citation>
    <scope>NUCLEOTIDE SEQUENCE [LARGE SCALE GENOMIC DNA]</scope>
</reference>
<accession>A0ABN9YIF4</accession>
<comment type="caution">
    <text evidence="3">The sequence shown here is derived from an EMBL/GenBank/DDBJ whole genome shotgun (WGS) entry which is preliminary data.</text>
</comment>
<dbReference type="InterPro" id="IPR001932">
    <property type="entry name" value="PPM-type_phosphatase-like_dom"/>
</dbReference>
<proteinExistence type="predicted"/>
<feature type="compositionally biased region" description="Basic and acidic residues" evidence="1">
    <location>
        <begin position="80"/>
        <end position="98"/>
    </location>
</feature>
<protein>
    <recommendedName>
        <fullName evidence="2">PPM-type phosphatase domain-containing protein</fullName>
    </recommendedName>
</protein>
<evidence type="ECO:0000313" key="3">
    <source>
        <dbReference type="EMBL" id="CAK0910930.1"/>
    </source>
</evidence>
<feature type="domain" description="PPM-type phosphatase" evidence="2">
    <location>
        <begin position="1"/>
        <end position="167"/>
    </location>
</feature>
<dbReference type="Proteomes" id="UP001189429">
    <property type="component" value="Unassembled WGS sequence"/>
</dbReference>
<feature type="non-terminal residue" evidence="3">
    <location>
        <position position="1"/>
    </location>
</feature>
<organism evidence="3 4">
    <name type="scientific">Prorocentrum cordatum</name>
    <dbReference type="NCBI Taxonomy" id="2364126"/>
    <lineage>
        <taxon>Eukaryota</taxon>
        <taxon>Sar</taxon>
        <taxon>Alveolata</taxon>
        <taxon>Dinophyceae</taxon>
        <taxon>Prorocentrales</taxon>
        <taxon>Prorocentraceae</taxon>
        <taxon>Prorocentrum</taxon>
    </lineage>
</organism>
<evidence type="ECO:0000256" key="1">
    <source>
        <dbReference type="SAM" id="MobiDB-lite"/>
    </source>
</evidence>
<dbReference type="SUPFAM" id="SSF81606">
    <property type="entry name" value="PP2C-like"/>
    <property type="match status" value="1"/>
</dbReference>
<dbReference type="PROSITE" id="PS51746">
    <property type="entry name" value="PPM_2"/>
    <property type="match status" value="1"/>
</dbReference>
<keyword evidence="4" id="KW-1185">Reference proteome</keyword>
<evidence type="ECO:0000259" key="2">
    <source>
        <dbReference type="PROSITE" id="PS51746"/>
    </source>
</evidence>
<name>A0ABN9YIF4_9DINO</name>
<gene>
    <name evidence="3" type="ORF">PCOR1329_LOCUS84966</name>
</gene>